<dbReference type="GO" id="GO:0016740">
    <property type="term" value="F:transferase activity"/>
    <property type="evidence" value="ECO:0007669"/>
    <property type="project" value="UniProtKB-KW"/>
</dbReference>
<dbReference type="Pfam" id="PF02515">
    <property type="entry name" value="CoA_transf_3"/>
    <property type="match status" value="1"/>
</dbReference>
<dbReference type="PANTHER" id="PTHR48228:SF5">
    <property type="entry name" value="ALPHA-METHYLACYL-COA RACEMASE"/>
    <property type="match status" value="1"/>
</dbReference>
<dbReference type="SUPFAM" id="SSF89796">
    <property type="entry name" value="CoA-transferase family III (CaiB/BaiF)"/>
    <property type="match status" value="1"/>
</dbReference>
<name>A0ABT3TLB2_9GAMM</name>
<dbReference type="InterPro" id="IPR050509">
    <property type="entry name" value="CoA-transferase_III"/>
</dbReference>
<dbReference type="InterPro" id="IPR023606">
    <property type="entry name" value="CoA-Trfase_III_dom_1_sf"/>
</dbReference>
<dbReference type="Proteomes" id="UP001143362">
    <property type="component" value="Unassembled WGS sequence"/>
</dbReference>
<dbReference type="Gene3D" id="3.40.50.10540">
    <property type="entry name" value="Crotonobetainyl-coa:carnitine coa-transferase, domain 1"/>
    <property type="match status" value="1"/>
</dbReference>
<dbReference type="Gene3D" id="3.30.1540.10">
    <property type="entry name" value="formyl-coa transferase, domain 3"/>
    <property type="match status" value="1"/>
</dbReference>
<protein>
    <submittedName>
        <fullName evidence="1">CoA transferase</fullName>
    </submittedName>
</protein>
<evidence type="ECO:0000313" key="2">
    <source>
        <dbReference type="Proteomes" id="UP001143362"/>
    </source>
</evidence>
<dbReference type="InterPro" id="IPR044855">
    <property type="entry name" value="CoA-Trfase_III_dom3_sf"/>
</dbReference>
<organism evidence="1 2">
    <name type="scientific">Candidatus Litorirhabdus singularis</name>
    <dbReference type="NCBI Taxonomy" id="2518993"/>
    <lineage>
        <taxon>Bacteria</taxon>
        <taxon>Pseudomonadati</taxon>
        <taxon>Pseudomonadota</taxon>
        <taxon>Gammaproteobacteria</taxon>
        <taxon>Cellvibrionales</taxon>
        <taxon>Halieaceae</taxon>
        <taxon>Candidatus Litorirhabdus</taxon>
    </lineage>
</organism>
<comment type="caution">
    <text evidence="1">The sequence shown here is derived from an EMBL/GenBank/DDBJ whole genome shotgun (WGS) entry which is preliminary data.</text>
</comment>
<gene>
    <name evidence="1" type="ORF">EYC98_16935</name>
</gene>
<reference evidence="1" key="1">
    <citation type="submission" date="2019-02" db="EMBL/GenBank/DDBJ databases">
        <authorList>
            <person name="Li S.-H."/>
        </authorList>
    </citation>
    <scope>NUCLEOTIDE SEQUENCE</scope>
    <source>
        <strain evidence="1">IMCC14734</strain>
    </source>
</reference>
<dbReference type="EMBL" id="SHNN01000003">
    <property type="protein sequence ID" value="MCX2982550.1"/>
    <property type="molecule type" value="Genomic_DNA"/>
</dbReference>
<dbReference type="InterPro" id="IPR003673">
    <property type="entry name" value="CoA-Trfase_fam_III"/>
</dbReference>
<keyword evidence="1" id="KW-0808">Transferase</keyword>
<keyword evidence="2" id="KW-1185">Reference proteome</keyword>
<dbReference type="RefSeq" id="WP_279246561.1">
    <property type="nucleotide sequence ID" value="NZ_SHNN01000003.1"/>
</dbReference>
<dbReference type="PANTHER" id="PTHR48228">
    <property type="entry name" value="SUCCINYL-COA--D-CITRAMALATE COA-TRANSFERASE"/>
    <property type="match status" value="1"/>
</dbReference>
<evidence type="ECO:0000313" key="1">
    <source>
        <dbReference type="EMBL" id="MCX2982550.1"/>
    </source>
</evidence>
<sequence length="415" mass="45214">MTTLSGNATEAPLSDVLVLDCSLLSAGAAAAHLADLGARVIKVEPPGGDYVRQLTWPIIEGDSLMHHEVSRGKQSLVLDLRHEQGVAVFRELAAKADVVIEAMRPGALARRGLGYEALRALNPALVFCCLSGYGMDGPYRDMPAHGLAFDAWAGLVAPAYDEAGFCYIPEHPSVGMHAGPMVAGMAICAALLRARSSGTGAYLDLGQSDAAAYMDRLRSETWKAYQRPQSEVTGNASDDFERRAPGTAGMREGVRYQFYETSDGHVLFMASEQEFWKNFCHGIERGDLFERWPGQRYGDHARNNRELQAQLREIFATRSSAQWLQFASDHNTAIAPVNTPQSLLDDPHFQARMPWLQAADHVADMLPFPVKFVGENLPEPGLAPQAGEHGRVILEELLGYDNAQVQALLDAGVLA</sequence>
<proteinExistence type="predicted"/>
<accession>A0ABT3TLB2</accession>